<dbReference type="RefSeq" id="XP_026495037.2">
    <property type="nucleotide sequence ID" value="XM_026639252.2"/>
</dbReference>
<reference evidence="8" key="1">
    <citation type="submission" date="2025-08" db="UniProtKB">
        <authorList>
            <consortium name="RefSeq"/>
        </authorList>
    </citation>
    <scope>IDENTIFICATION</scope>
    <source>
        <tissue evidence="8">Whole body</tissue>
    </source>
</reference>
<dbReference type="OMA" id="PTMETTE"/>
<feature type="compositionally biased region" description="Polar residues" evidence="4">
    <location>
        <begin position="311"/>
        <end position="320"/>
    </location>
</feature>
<evidence type="ECO:0000256" key="4">
    <source>
        <dbReference type="SAM" id="MobiDB-lite"/>
    </source>
</evidence>
<comment type="subcellular location">
    <subcellularLocation>
        <location evidence="1">Secreted</location>
    </subcellularLocation>
</comment>
<gene>
    <name evidence="8" type="primary">LOC113399941</name>
</gene>
<feature type="compositionally biased region" description="Basic and acidic residues" evidence="4">
    <location>
        <begin position="1558"/>
        <end position="1573"/>
    </location>
</feature>
<feature type="compositionally biased region" description="Low complexity" evidence="4">
    <location>
        <begin position="2495"/>
        <end position="2511"/>
    </location>
</feature>
<dbReference type="GO" id="GO:0005576">
    <property type="term" value="C:extracellular region"/>
    <property type="evidence" value="ECO:0007669"/>
    <property type="project" value="UniProtKB-SubCell"/>
</dbReference>
<evidence type="ECO:0000256" key="2">
    <source>
        <dbReference type="ARBA" id="ARBA00022525"/>
    </source>
</evidence>
<feature type="compositionally biased region" description="Polar residues" evidence="4">
    <location>
        <begin position="2058"/>
        <end position="2077"/>
    </location>
</feature>
<feature type="compositionally biased region" description="Basic and acidic residues" evidence="4">
    <location>
        <begin position="2278"/>
        <end position="2298"/>
    </location>
</feature>
<evidence type="ECO:0000313" key="8">
    <source>
        <dbReference type="RefSeq" id="XP_026495037.2"/>
    </source>
</evidence>
<dbReference type="InterPro" id="IPR001007">
    <property type="entry name" value="VWF_dom"/>
</dbReference>
<feature type="compositionally biased region" description="Polar residues" evidence="4">
    <location>
        <begin position="2208"/>
        <end position="2220"/>
    </location>
</feature>
<feature type="region of interest" description="Disordered" evidence="4">
    <location>
        <begin position="533"/>
        <end position="567"/>
    </location>
</feature>
<feature type="compositionally biased region" description="Basic and acidic residues" evidence="4">
    <location>
        <begin position="1316"/>
        <end position="1341"/>
    </location>
</feature>
<feature type="compositionally biased region" description="Polar residues" evidence="4">
    <location>
        <begin position="1574"/>
        <end position="1583"/>
    </location>
</feature>
<feature type="region of interest" description="Disordered" evidence="4">
    <location>
        <begin position="2024"/>
        <end position="2092"/>
    </location>
</feature>
<sequence length="2731" mass="303774">MDRRRAAAALLALAACIACSSAAPTANDQTALELMDGPTEGCYYNFQHYGEGDRIMTNEPCLNCTCHNRMLMCYLRVCPFTKPIGQDCTVEKRADQCCPIVTCPDVPVDLLTSTSTSSPAEYGTTGVGKLDKYGCSINGKYFSEGAKVPSTPNKPCEHCYCIRNMTTCVMQECTLHVDGCTPIYHKDVCCPVRYSCDHPEDEILLLDDMTTTVRPTPGFLLTTTTVMPVTQISQDCVHDNQIFPDGTLIKTEKACEHCYCMKGDIVCVVQECGTPMENEGKNCTSLPPRHGQCCPDTYICEGDDRGTELTTENVDLSTSPPRRVGVEGSGYRNEPDEPFTEISPFETDIEGSGEDYTPVGLVTKIEDVITEKATPDIIDEILLATTEKVNIIQTTEPDKDQNTIPDIISSDDQPNIIAQSTEANVESATVKELKPTISDDYETVHGSTFKEDDFITTESAFRKEDNNIVADEILTVKEHEELPTTLVDLVDETTFKDEHLLEVSTNVNLHPESQSTTQSVEMYTEDIDDMKQKEATTLDQSQSQSSTTERVKPDDEVPATSEENVSISITTVTTDKTDVPETTSINPVINEIDDNVPIISVPGRIPGEGDCLLNGITYSNNTIVPSTNNCHTSCKCTSSIIKCDPIICSSPPEYMENMSDCQPIYDSPDACCPTYVCSAKETIPPQSHNQMSGTESPKPIAPGECSGQDCISDEEQKGISEPPSKCQTDDCLNKSSVKHEQSDCDLNNCGDQSQKPPVKQECSDSNCPVSPVVACDGDNCLTEPASEIDSHKLPDLENTSQLICNENGECKKAEVDCKDDICVKHEISETEVKAPSDCTGPDCKTHEEPELPFKEEQVRDFTTERMAIDKVTQISLTELDVDTEYPAKTISPLIDDNISTNPTTEVVHEKEATDKLTTVPETFTNESPTIQSITEKSEVLISTEKADLDTQPKDEFIKMTEQPSFGQDAEISELPDSKDKATEVTETDRMTTESEMIYHVTSESTNKMFEDNVTDKMEITTDNNDIYATVPESVTEKEKIDSEIPKLTEIEIEKSTTPGVHLDETEKDITIEDVSETYGIKDERTTLPVPIDIITEATEKTSIQFNEITETNELPQTTNKPHNQIIEIEKGELTEMPEIYKPQGEMTDVSEDFIATTDTIKMTTETNILSTEASQPMETKSDEVTKHTPQEIITEKQETYTESPEHLTSESQQTPSEISKQHEHTLSTTQYNLEVTDQPITEKESTSTKGSEILVTKSDESTHDIVHVTESEEIHAETTEQSIEESDDTSIAPITEMKTETAITNKAFTETPESDSTEKQDTYTEVPKRHTISEESMTKDNEIKQNSITELPTMISTLAEDNISTLKTIEEQDNLTKEPVIEKDSHVSDDNTYTKSDTFETSTAEMNVGFTEKLDAGVTESSPVQDITENLMQPTSNEPTKVDELDYESHKLVTTLQDNLMTQEITTQEVIVITENETKSPLESDEVTLTEIQEITPSETDDNAIDTSTKQSSQEKEESLRTTFAPPTSQSETQYVTEPQHVKESESTLDSSTITSVFDDKQDDLTNIPKEETQTTITTSSPQDKQEIEKDPSLFTESETTLQDMEKTTVGLVLGEEKETEPSYVTESLMNVKDQDTVEHATSVIIDEEVYKITETALAAEESLPPSTHKYSPVEDIAKETTLEFSYEVSTEKITLQDTFETSAPIDVDTTKLQMFTKFEESSTTEAALDKQDNERITELPESYITSKDLDSTPIQKEKLDETQPSVSEEENQPFTTPSSIQEEEKIVTKTPLFTDFDSEKETVTSEKTESEMDLTTKIYDDKNSETEKDQTIITDLYTTEPQTQASENPKDIDSQHQTISTERIITTESGEYLSTAKIHETTLSPLEETVKGEQQETVTENVVYETDIVTDAQPTSPKLETLNTEPTVVTTKEDEIINIEEEKTTIKSFVDFEKHTSYPPEYQATDSEPKEDITTELTREEISTIPPNVSEQEKDDLEVTELHLTTQQGPSTMYPEVHQHETITEKEKSTESFNAESHTITTIKPTLKEEEDKIEDSTSMGSLAENNLTDRPTTSDTDSKEPDVVEQEHKTTEIPVFTEIHTLPDTKVITEKQDITETESITEKIETTESQILDQKESSTEPSNERTKVPEQTETDYQKLTTIISNEIETSTTPTFDTKHSQSTDDSYRTEPTTSITETDKKDELITSVTEDASLNIETTKPAIAEKEQPGQPEIYSTESVIELQTKEPDTQSDTNETATEIYQTPLPNVKITTESSSEKHEESSVTEDNKQTTDSEYKLSETTSFLVELEEHTHSIIDEITTRASLEEIVTTVNYESQQPERGDQILDDISTPKEEYQTSEPSKTTKEVLEDINKSVTNIQEEIDEIIKTTYTPIKTEMSLLTEKLPTSTSSYESQETKKDTTVQDEKIVTPTSQVIKESDFTTESIEIQQTSSTTLPDVEASIDKDISSEKPSKPEIFEEKETSESAKDTTSKTSTSETMTSETSTYSPPHITKPTNKPIDTTLAPSMPEVPKPGFIDDSNEGIPSPDFPPTGGYGQEPDYIDEDQAFGPGTCRYGGKVYVSAQQIPRDDPCDFCFCFRSDIICLQQSCPPPIHGCHEEPIQGFCCPRYECPVSMATTLNVTTTTTTTTTTLPPHFLPHAYKGAAQRRGCQIKGHTYKVGEVVRASSGPCLHCTCGGDGQMKCDPKACTPEPMLRQMIAAAVSAKRRR</sequence>
<feature type="compositionally biased region" description="Polar residues" evidence="4">
    <location>
        <begin position="2034"/>
        <end position="2045"/>
    </location>
</feature>
<feature type="region of interest" description="Disordered" evidence="4">
    <location>
        <begin position="1170"/>
        <end position="1233"/>
    </location>
</feature>
<dbReference type="PANTHER" id="PTHR46698">
    <property type="entry name" value="CROSSVEINLESS 2"/>
    <property type="match status" value="1"/>
</dbReference>
<dbReference type="Proteomes" id="UP001652626">
    <property type="component" value="Chromosome 8"/>
</dbReference>
<feature type="region of interest" description="Disordered" evidence="4">
    <location>
        <begin position="2408"/>
        <end position="2427"/>
    </location>
</feature>
<keyword evidence="3 5" id="KW-0732">Signal</keyword>
<organism evidence="7 8">
    <name type="scientific">Vanessa tameamea</name>
    <name type="common">Kamehameha butterfly</name>
    <dbReference type="NCBI Taxonomy" id="334116"/>
    <lineage>
        <taxon>Eukaryota</taxon>
        <taxon>Metazoa</taxon>
        <taxon>Ecdysozoa</taxon>
        <taxon>Arthropoda</taxon>
        <taxon>Hexapoda</taxon>
        <taxon>Insecta</taxon>
        <taxon>Pterygota</taxon>
        <taxon>Neoptera</taxon>
        <taxon>Endopterygota</taxon>
        <taxon>Lepidoptera</taxon>
        <taxon>Glossata</taxon>
        <taxon>Ditrysia</taxon>
        <taxon>Papilionoidea</taxon>
        <taxon>Nymphalidae</taxon>
        <taxon>Nymphalinae</taxon>
        <taxon>Vanessa</taxon>
    </lineage>
</organism>
<feature type="compositionally biased region" description="Basic and acidic residues" evidence="4">
    <location>
        <begin position="2465"/>
        <end position="2494"/>
    </location>
</feature>
<keyword evidence="2" id="KW-0964">Secreted</keyword>
<dbReference type="PANTHER" id="PTHR46698:SF3">
    <property type="entry name" value="TENECTIN ISOFORM 1-RELATED"/>
    <property type="match status" value="1"/>
</dbReference>
<feature type="compositionally biased region" description="Basic and acidic residues" evidence="4">
    <location>
        <begin position="1748"/>
        <end position="1762"/>
    </location>
</feature>
<dbReference type="PROSITE" id="PS51257">
    <property type="entry name" value="PROKAR_LIPOPROTEIN"/>
    <property type="match status" value="1"/>
</dbReference>
<evidence type="ECO:0000313" key="7">
    <source>
        <dbReference type="Proteomes" id="UP001652626"/>
    </source>
</evidence>
<accession>A0A8B8IFF3</accession>
<feature type="compositionally biased region" description="Basic and acidic residues" evidence="4">
    <location>
        <begin position="2078"/>
        <end position="2092"/>
    </location>
</feature>
<dbReference type="SUPFAM" id="SSF57603">
    <property type="entry name" value="FnI-like domain"/>
    <property type="match status" value="6"/>
</dbReference>
<feature type="region of interest" description="Disordered" evidence="4">
    <location>
        <begin position="311"/>
        <end position="354"/>
    </location>
</feature>
<protein>
    <submittedName>
        <fullName evidence="8">Mucin-2</fullName>
    </submittedName>
</protein>
<dbReference type="OrthoDB" id="10068079at2759"/>
<feature type="signal peptide" evidence="5">
    <location>
        <begin position="1"/>
        <end position="22"/>
    </location>
</feature>
<feature type="region of interest" description="Disordered" evidence="4">
    <location>
        <begin position="1493"/>
        <end position="1603"/>
    </location>
</feature>
<feature type="region of interest" description="Disordered" evidence="4">
    <location>
        <begin position="2270"/>
        <end position="2298"/>
    </location>
</feature>
<feature type="compositionally biased region" description="Polar residues" evidence="4">
    <location>
        <begin position="1209"/>
        <end position="1218"/>
    </location>
</feature>
<evidence type="ECO:0000256" key="3">
    <source>
        <dbReference type="ARBA" id="ARBA00022729"/>
    </source>
</evidence>
<dbReference type="GeneID" id="113399941"/>
<feature type="domain" description="VWFC" evidence="6">
    <location>
        <begin position="234"/>
        <end position="301"/>
    </location>
</feature>
<feature type="compositionally biased region" description="Basic and acidic residues" evidence="4">
    <location>
        <begin position="2418"/>
        <end position="2427"/>
    </location>
</feature>
<feature type="compositionally biased region" description="Polar residues" evidence="4">
    <location>
        <begin position="1763"/>
        <end position="1781"/>
    </location>
</feature>
<feature type="compositionally biased region" description="Polar residues" evidence="4">
    <location>
        <begin position="2450"/>
        <end position="2459"/>
    </location>
</feature>
<evidence type="ECO:0000259" key="6">
    <source>
        <dbReference type="PROSITE" id="PS50184"/>
    </source>
</evidence>
<feature type="region of interest" description="Disordered" evidence="4">
    <location>
        <begin position="2450"/>
        <end position="2547"/>
    </location>
</feature>
<evidence type="ECO:0000256" key="1">
    <source>
        <dbReference type="ARBA" id="ARBA00004613"/>
    </source>
</evidence>
<name>A0A8B8IFF3_VANTA</name>
<dbReference type="SMART" id="SM00214">
    <property type="entry name" value="VWC"/>
    <property type="match status" value="4"/>
</dbReference>
<feature type="compositionally biased region" description="Low complexity" evidence="4">
    <location>
        <begin position="537"/>
        <end position="548"/>
    </location>
</feature>
<keyword evidence="7" id="KW-1185">Reference proteome</keyword>
<feature type="region of interest" description="Disordered" evidence="4">
    <location>
        <begin position="1304"/>
        <end position="1341"/>
    </location>
</feature>
<feature type="region of interest" description="Disordered" evidence="4">
    <location>
        <begin position="1744"/>
        <end position="1781"/>
    </location>
</feature>
<feature type="compositionally biased region" description="Polar residues" evidence="4">
    <location>
        <begin position="1521"/>
        <end position="1537"/>
    </location>
</feature>
<feature type="compositionally biased region" description="Basic and acidic residues" evidence="4">
    <location>
        <begin position="1179"/>
        <end position="1208"/>
    </location>
</feature>
<feature type="compositionally biased region" description="Polar residues" evidence="4">
    <location>
        <begin position="2408"/>
        <end position="2417"/>
    </location>
</feature>
<dbReference type="InterPro" id="IPR052424">
    <property type="entry name" value="Kielin_Chordin-BMP_Reg"/>
</dbReference>
<dbReference type="PROSITE" id="PS50184">
    <property type="entry name" value="VWFC_2"/>
    <property type="match status" value="1"/>
</dbReference>
<feature type="compositionally biased region" description="Basic and acidic residues" evidence="4">
    <location>
        <begin position="2135"/>
        <end position="2152"/>
    </location>
</feature>
<evidence type="ECO:0000256" key="5">
    <source>
        <dbReference type="SAM" id="SignalP"/>
    </source>
</evidence>
<feature type="chain" id="PRO_5046414284" evidence="5">
    <location>
        <begin position="23"/>
        <end position="2731"/>
    </location>
</feature>
<feature type="region of interest" description="Disordered" evidence="4">
    <location>
        <begin position="2120"/>
        <end position="2235"/>
    </location>
</feature>
<proteinExistence type="predicted"/>
<feature type="compositionally biased region" description="Basic and acidic residues" evidence="4">
    <location>
        <begin position="2178"/>
        <end position="2190"/>
    </location>
</feature>
<feature type="compositionally biased region" description="Low complexity" evidence="4">
    <location>
        <begin position="2162"/>
        <end position="2176"/>
    </location>
</feature>